<keyword evidence="2" id="KW-0560">Oxidoreductase</keyword>
<dbReference type="Pfam" id="PF00984">
    <property type="entry name" value="UDPG_MGDP_dh"/>
    <property type="match status" value="1"/>
</dbReference>
<keyword evidence="3" id="KW-0520">NAD</keyword>
<evidence type="ECO:0000256" key="1">
    <source>
        <dbReference type="ARBA" id="ARBA00006601"/>
    </source>
</evidence>
<dbReference type="InterPro" id="IPR014027">
    <property type="entry name" value="UDP-Glc/GDP-Man_DH_C"/>
</dbReference>
<dbReference type="NCBIfam" id="TIGR03026">
    <property type="entry name" value="NDP-sugDHase"/>
    <property type="match status" value="1"/>
</dbReference>
<dbReference type="RefSeq" id="WP_379561315.1">
    <property type="nucleotide sequence ID" value="NZ_JBHUMX010000014.1"/>
</dbReference>
<dbReference type="InterPro" id="IPR014026">
    <property type="entry name" value="UDP-Glc/GDP-Man_DH_dimer"/>
</dbReference>
<name>A0ABW5PZK6_9BACI</name>
<evidence type="ECO:0000313" key="6">
    <source>
        <dbReference type="Proteomes" id="UP001597451"/>
    </source>
</evidence>
<dbReference type="InterPro" id="IPR028359">
    <property type="entry name" value="UDP_ManNAc/GlcNAc_DH"/>
</dbReference>
<accession>A0ABW5PZK6</accession>
<dbReference type="SUPFAM" id="SSF52413">
    <property type="entry name" value="UDP-glucose/GDP-mannose dehydrogenase C-terminal domain"/>
    <property type="match status" value="1"/>
</dbReference>
<evidence type="ECO:0000256" key="3">
    <source>
        <dbReference type="ARBA" id="ARBA00023027"/>
    </source>
</evidence>
<dbReference type="Gene3D" id="3.40.50.720">
    <property type="entry name" value="NAD(P)-binding Rossmann-like Domain"/>
    <property type="match status" value="2"/>
</dbReference>
<evidence type="ECO:0000259" key="4">
    <source>
        <dbReference type="SMART" id="SM00984"/>
    </source>
</evidence>
<dbReference type="Pfam" id="PF03721">
    <property type="entry name" value="UDPG_MGDP_dh_N"/>
    <property type="match status" value="1"/>
</dbReference>
<proteinExistence type="inferred from homology"/>
<evidence type="ECO:0000313" key="5">
    <source>
        <dbReference type="EMBL" id="MFD2628591.1"/>
    </source>
</evidence>
<protein>
    <submittedName>
        <fullName evidence="5">Nucleotide sugar dehydrogenase</fullName>
    </submittedName>
</protein>
<gene>
    <name evidence="5" type="ORF">ACFSUN_07295</name>
</gene>
<dbReference type="SUPFAM" id="SSF48179">
    <property type="entry name" value="6-phosphogluconate dehydrogenase C-terminal domain-like"/>
    <property type="match status" value="1"/>
</dbReference>
<dbReference type="InterPro" id="IPR036291">
    <property type="entry name" value="NAD(P)-bd_dom_sf"/>
</dbReference>
<feature type="domain" description="UDP-glucose/GDP-mannose dehydrogenase C-terminal" evidence="4">
    <location>
        <begin position="457"/>
        <end position="554"/>
    </location>
</feature>
<dbReference type="Proteomes" id="UP001597451">
    <property type="component" value="Unassembled WGS sequence"/>
</dbReference>
<dbReference type="InterPro" id="IPR036220">
    <property type="entry name" value="UDP-Glc/GDP-Man_DH_C_sf"/>
</dbReference>
<reference evidence="6" key="1">
    <citation type="journal article" date="2019" name="Int. J. Syst. Evol. Microbiol.">
        <title>The Global Catalogue of Microorganisms (GCM) 10K type strain sequencing project: providing services to taxonomists for standard genome sequencing and annotation.</title>
        <authorList>
            <consortium name="The Broad Institute Genomics Platform"/>
            <consortium name="The Broad Institute Genome Sequencing Center for Infectious Disease"/>
            <person name="Wu L."/>
            <person name="Ma J."/>
        </authorList>
    </citation>
    <scope>NUCLEOTIDE SEQUENCE [LARGE SCALE GENOMIC DNA]</scope>
    <source>
        <strain evidence="6">TISTR 1858</strain>
    </source>
</reference>
<dbReference type="InterPro" id="IPR001732">
    <property type="entry name" value="UDP-Glc/GDP-Man_DH_N"/>
</dbReference>
<keyword evidence="6" id="KW-1185">Reference proteome</keyword>
<dbReference type="Pfam" id="PF03720">
    <property type="entry name" value="UDPG_MGDP_dh_C"/>
    <property type="match status" value="1"/>
</dbReference>
<dbReference type="SUPFAM" id="SSF51735">
    <property type="entry name" value="NAD(P)-binding Rossmann-fold domains"/>
    <property type="match status" value="1"/>
</dbReference>
<dbReference type="PIRSF" id="PIRSF000124">
    <property type="entry name" value="UDPglc_GDPman_dh"/>
    <property type="match status" value="1"/>
</dbReference>
<dbReference type="SMART" id="SM00984">
    <property type="entry name" value="UDPG_MGDP_dh_C"/>
    <property type="match status" value="1"/>
</dbReference>
<comment type="caution">
    <text evidence="5">The sequence shown here is derived from an EMBL/GenBank/DDBJ whole genome shotgun (WGS) entry which is preliminary data.</text>
</comment>
<dbReference type="PANTHER" id="PTHR43491">
    <property type="entry name" value="UDP-N-ACETYL-D-MANNOSAMINE DEHYDROGENASE"/>
    <property type="match status" value="1"/>
</dbReference>
<dbReference type="InterPro" id="IPR008927">
    <property type="entry name" value="6-PGluconate_DH-like_C_sf"/>
</dbReference>
<dbReference type="PANTHER" id="PTHR43491:SF2">
    <property type="entry name" value="UDP-N-ACETYL-D-MANNOSAMINE DEHYDROGENASE"/>
    <property type="match status" value="1"/>
</dbReference>
<dbReference type="PIRSF" id="PIRSF500136">
    <property type="entry name" value="UDP_ManNAc_DH"/>
    <property type="match status" value="1"/>
</dbReference>
<dbReference type="EMBL" id="JBHUMX010000014">
    <property type="protein sequence ID" value="MFD2628591.1"/>
    <property type="molecule type" value="Genomic_DNA"/>
</dbReference>
<organism evidence="5 6">
    <name type="scientific">Oceanobacillus kapialis</name>
    <dbReference type="NCBI Taxonomy" id="481353"/>
    <lineage>
        <taxon>Bacteria</taxon>
        <taxon>Bacillati</taxon>
        <taxon>Bacillota</taxon>
        <taxon>Bacilli</taxon>
        <taxon>Bacillales</taxon>
        <taxon>Bacillaceae</taxon>
        <taxon>Oceanobacillus</taxon>
    </lineage>
</organism>
<sequence length="566" mass="62987">MTTRSTPLLLIGETSNLRDHVAKKLSEEKFETTEIEQMEQGPFSIILFLFDRQSAKLSIYLLQQVQLGKFEMDQLFIFDNKNGLADDEPFVQSLIKASTNAVELIFSDVHVDSERVGDVVAKHLLHHLIHPSSHQMVKRKISFKEKEIVGVVGLGYVGLPVAVGFSESYSVIGFDVDDGKIAKLKKGEDPSEQFTQESLVTAKIEFTTNAKKLRRCAYIIVAVPTPISASKEPDLSYLEAASQLIGENLTPETIVVYESTVYPGATEEICSPILEKASNLKVGKDFFIGYSPERINPGDPEHTFRTIPKIVAGQSAFVAETLYQLYQSVIKAPIYKASSIKVAETAKVVENTQRDINIAFMNELAQIFYHLDIPTEDVLAAAGTKWNFLPFSPGLVGGHCIGVDPYYLIHKARLAGYEPSFLTAAREVNESMVDHVTKVVMQQIVHHQTPWDNLKITVLGGTFKENIGDTRNSKALEIMKNLLNLGLSVQLCDPHITEGTVQDIYGINNKSFCELEKADIVIAAVPHDIFNWKRLKTILKETSTVIDIKSSIPLHYIPKGVTLLRL</sequence>
<evidence type="ECO:0000256" key="2">
    <source>
        <dbReference type="ARBA" id="ARBA00023002"/>
    </source>
</evidence>
<dbReference type="InterPro" id="IPR017476">
    <property type="entry name" value="UDP-Glc/GDP-Man"/>
</dbReference>
<comment type="similarity">
    <text evidence="1">Belongs to the UDP-glucose/GDP-mannose dehydrogenase family.</text>
</comment>